<evidence type="ECO:0000256" key="1">
    <source>
        <dbReference type="ARBA" id="ARBA00009981"/>
    </source>
</evidence>
<keyword evidence="4" id="KW-1185">Reference proteome</keyword>
<comment type="similarity">
    <text evidence="1 2">Belongs to the phD/YefM antitoxin family.</text>
</comment>
<dbReference type="RefSeq" id="WP_039201017.1">
    <property type="nucleotide sequence ID" value="NZ_AP018316.1"/>
</dbReference>
<proteinExistence type="inferred from homology"/>
<protein>
    <recommendedName>
        <fullName evidence="2">Antitoxin</fullName>
    </recommendedName>
</protein>
<sequence length="81" mass="9058">METVNIHQAKTNLSRLLSRVEHGEEIIISNRGVPVAKLVPFSVSSHRRDSLGQDRGKFVIPEDFNAPLPDDILAAFEGYEE</sequence>
<evidence type="ECO:0000313" key="4">
    <source>
        <dbReference type="Proteomes" id="UP000218702"/>
    </source>
</evidence>
<organism evidence="3 4">
    <name type="scientific">Dolichospermum compactum NIES-806</name>
    <dbReference type="NCBI Taxonomy" id="1973481"/>
    <lineage>
        <taxon>Bacteria</taxon>
        <taxon>Bacillati</taxon>
        <taxon>Cyanobacteriota</taxon>
        <taxon>Cyanophyceae</taxon>
        <taxon>Nostocales</taxon>
        <taxon>Aphanizomenonaceae</taxon>
        <taxon>Dolichospermum</taxon>
        <taxon>Dolichospermum compactum</taxon>
    </lineage>
</organism>
<dbReference type="InterPro" id="IPR036165">
    <property type="entry name" value="YefM-like_sf"/>
</dbReference>
<dbReference type="PANTHER" id="PTHR35377">
    <property type="entry name" value="ANTITOXIN VAPB49-RELATED-RELATED"/>
    <property type="match status" value="1"/>
</dbReference>
<comment type="function">
    <text evidence="2">Antitoxin component of a type II toxin-antitoxin (TA) system.</text>
</comment>
<dbReference type="InterPro" id="IPR006442">
    <property type="entry name" value="Antitoxin_Phd/YefM"/>
</dbReference>
<name>A0A1Z4V0S6_9CYAN</name>
<reference evidence="3 4" key="1">
    <citation type="submission" date="2017-06" db="EMBL/GenBank/DDBJ databases">
        <title>Genome sequencing of cyanobaciteial culture collection at National Institute for Environmental Studies (NIES).</title>
        <authorList>
            <person name="Hirose Y."/>
            <person name="Shimura Y."/>
            <person name="Fujisawa T."/>
            <person name="Nakamura Y."/>
            <person name="Kawachi M."/>
        </authorList>
    </citation>
    <scope>NUCLEOTIDE SEQUENCE [LARGE SCALE GENOMIC DNA]</scope>
    <source>
        <strain evidence="3 4">NIES-806</strain>
    </source>
</reference>
<dbReference type="EMBL" id="AP018316">
    <property type="protein sequence ID" value="BAZ85034.1"/>
    <property type="molecule type" value="Genomic_DNA"/>
</dbReference>
<dbReference type="SUPFAM" id="SSF143120">
    <property type="entry name" value="YefM-like"/>
    <property type="match status" value="1"/>
</dbReference>
<dbReference type="AlphaFoldDB" id="A0A1Z4V0S6"/>
<evidence type="ECO:0000313" key="3">
    <source>
        <dbReference type="EMBL" id="BAZ85034.1"/>
    </source>
</evidence>
<gene>
    <name evidence="3" type="ORF">NIES806_12340</name>
</gene>
<evidence type="ECO:0000256" key="2">
    <source>
        <dbReference type="RuleBase" id="RU362080"/>
    </source>
</evidence>
<dbReference type="Proteomes" id="UP000218702">
    <property type="component" value="Chromosome"/>
</dbReference>
<accession>A0A1Z4V0S6</accession>
<dbReference type="OrthoDB" id="9800503at2"/>
<dbReference type="Pfam" id="PF02604">
    <property type="entry name" value="PhdYeFM_antitox"/>
    <property type="match status" value="1"/>
</dbReference>
<dbReference type="NCBIfam" id="TIGR01552">
    <property type="entry name" value="phd_fam"/>
    <property type="match status" value="1"/>
</dbReference>
<dbReference type="KEGG" id="dcm:NIES806_12340"/>
<dbReference type="Gene3D" id="3.40.1620.10">
    <property type="entry name" value="YefM-like domain"/>
    <property type="match status" value="1"/>
</dbReference>
<dbReference type="PANTHER" id="PTHR35377:SF7">
    <property type="entry name" value="SSL1004 PROTEIN"/>
    <property type="match status" value="1"/>
</dbReference>
<dbReference type="InterPro" id="IPR051416">
    <property type="entry name" value="phD-YefM_TA_antitoxins"/>
</dbReference>